<dbReference type="GO" id="GO:0043565">
    <property type="term" value="F:sequence-specific DNA binding"/>
    <property type="evidence" value="ECO:0007669"/>
    <property type="project" value="InterPro"/>
</dbReference>
<dbReference type="PANTHER" id="PTHR10015:SF206">
    <property type="entry name" value="HSF-TYPE DNA-BINDING DOMAIN-CONTAINING PROTEIN"/>
    <property type="match status" value="1"/>
</dbReference>
<dbReference type="EMBL" id="CAJJDN010000129">
    <property type="protein sequence ID" value="CAD8120938.1"/>
    <property type="molecule type" value="Genomic_DNA"/>
</dbReference>
<dbReference type="GO" id="GO:0003700">
    <property type="term" value="F:DNA-binding transcription factor activity"/>
    <property type="evidence" value="ECO:0007669"/>
    <property type="project" value="InterPro"/>
</dbReference>
<evidence type="ECO:0000313" key="4">
    <source>
        <dbReference type="EMBL" id="CAD8120938.1"/>
    </source>
</evidence>
<dbReference type="PANTHER" id="PTHR10015">
    <property type="entry name" value="HEAT SHOCK TRANSCRIPTION FACTOR"/>
    <property type="match status" value="1"/>
</dbReference>
<dbReference type="Pfam" id="PF00447">
    <property type="entry name" value="HSF_DNA-bind"/>
    <property type="match status" value="1"/>
</dbReference>
<feature type="domain" description="HSF-type DNA-binding" evidence="3">
    <location>
        <begin position="3"/>
        <end position="100"/>
    </location>
</feature>
<name>A0A8S1QZB8_9CILI</name>
<comment type="caution">
    <text evidence="4">The sequence shown here is derived from an EMBL/GenBank/DDBJ whole genome shotgun (WGS) entry which is preliminary data.</text>
</comment>
<keyword evidence="1" id="KW-0238">DNA-binding</keyword>
<accession>A0A8S1QZB8</accession>
<gene>
    <name evidence="4" type="ORF">PSON_ATCC_30995.1.T1290034</name>
</gene>
<dbReference type="Proteomes" id="UP000692954">
    <property type="component" value="Unassembled WGS sequence"/>
</dbReference>
<dbReference type="SMART" id="SM00415">
    <property type="entry name" value="HSF"/>
    <property type="match status" value="1"/>
</dbReference>
<organism evidence="4 5">
    <name type="scientific">Paramecium sonneborni</name>
    <dbReference type="NCBI Taxonomy" id="65129"/>
    <lineage>
        <taxon>Eukaryota</taxon>
        <taxon>Sar</taxon>
        <taxon>Alveolata</taxon>
        <taxon>Ciliophora</taxon>
        <taxon>Intramacronucleata</taxon>
        <taxon>Oligohymenophorea</taxon>
        <taxon>Peniculida</taxon>
        <taxon>Parameciidae</taxon>
        <taxon>Paramecium</taxon>
    </lineage>
</organism>
<dbReference type="AlphaFoldDB" id="A0A8S1QZB8"/>
<evidence type="ECO:0000256" key="1">
    <source>
        <dbReference type="ARBA" id="ARBA00023125"/>
    </source>
</evidence>
<evidence type="ECO:0000313" key="5">
    <source>
        <dbReference type="Proteomes" id="UP000692954"/>
    </source>
</evidence>
<dbReference type="InterPro" id="IPR000232">
    <property type="entry name" value="HSF_DNA-bd"/>
</dbReference>
<evidence type="ECO:0000256" key="2">
    <source>
        <dbReference type="RuleBase" id="RU004020"/>
    </source>
</evidence>
<comment type="similarity">
    <text evidence="2">Belongs to the HSF family.</text>
</comment>
<sequence>MKKPKRFILNLYEILELQDPNLQNLIYWVDNGQAFSFQRISEFQTRILQQYFRTSNVHSFLRQLCLYGFKMRKNDQNNKEYYHQNFKKGRYKELLKIKRGKQINQNYEQQFSSAGFAEQNYLLQEKLKYLQEQQQIIQQQLRIQCQIQLLIAQKIGKMVDVFWIMKEFHENETQQRFKSTFFTVLLGYKPSIELLQEIFQDLNSPISEFLFSPYVFGFSQ</sequence>
<dbReference type="OrthoDB" id="60033at2759"/>
<keyword evidence="5" id="KW-1185">Reference proteome</keyword>
<evidence type="ECO:0000259" key="3">
    <source>
        <dbReference type="SMART" id="SM00415"/>
    </source>
</evidence>
<reference evidence="4" key="1">
    <citation type="submission" date="2021-01" db="EMBL/GenBank/DDBJ databases">
        <authorList>
            <consortium name="Genoscope - CEA"/>
            <person name="William W."/>
        </authorList>
    </citation>
    <scope>NUCLEOTIDE SEQUENCE</scope>
</reference>
<proteinExistence type="inferred from homology"/>
<protein>
    <recommendedName>
        <fullName evidence="3">HSF-type DNA-binding domain-containing protein</fullName>
    </recommendedName>
</protein>